<dbReference type="STRING" id="743788.S8E046"/>
<proteinExistence type="predicted"/>
<dbReference type="InParanoid" id="S8E046"/>
<keyword evidence="2" id="KW-1185">Reference proteome</keyword>
<evidence type="ECO:0008006" key="3">
    <source>
        <dbReference type="Google" id="ProtNLM"/>
    </source>
</evidence>
<protein>
    <recommendedName>
        <fullName evidence="3">USP domain-containing protein</fullName>
    </recommendedName>
</protein>
<dbReference type="EMBL" id="KE504185">
    <property type="protein sequence ID" value="EPS96693.1"/>
    <property type="molecule type" value="Genomic_DNA"/>
</dbReference>
<gene>
    <name evidence="1" type="ORF">FOMPIDRAFT_90060</name>
</gene>
<accession>S8E046</accession>
<sequence>MYHSLESIWTPIPAVGDFPDALECGECRRVRYRIDAADVASVPVPARETGKDVEGRTTYEEVALEQCLEILTALEVLAYSCPACRKNVIATQRARFAMFPQLLVVHAEKFQLVNWVPAKLGGLSRTLVL</sequence>
<dbReference type="SUPFAM" id="SSF54001">
    <property type="entry name" value="Cysteine proteinases"/>
    <property type="match status" value="1"/>
</dbReference>
<organism evidence="1 2">
    <name type="scientific">Fomitopsis schrenkii</name>
    <name type="common">Brown rot fungus</name>
    <dbReference type="NCBI Taxonomy" id="2126942"/>
    <lineage>
        <taxon>Eukaryota</taxon>
        <taxon>Fungi</taxon>
        <taxon>Dikarya</taxon>
        <taxon>Basidiomycota</taxon>
        <taxon>Agaricomycotina</taxon>
        <taxon>Agaricomycetes</taxon>
        <taxon>Polyporales</taxon>
        <taxon>Fomitopsis</taxon>
    </lineage>
</organism>
<dbReference type="AlphaFoldDB" id="S8E046"/>
<reference evidence="1 2" key="1">
    <citation type="journal article" date="2012" name="Science">
        <title>The Paleozoic origin of enzymatic lignin decomposition reconstructed from 31 fungal genomes.</title>
        <authorList>
            <person name="Floudas D."/>
            <person name="Binder M."/>
            <person name="Riley R."/>
            <person name="Barry K."/>
            <person name="Blanchette R.A."/>
            <person name="Henrissat B."/>
            <person name="Martinez A.T."/>
            <person name="Otillar R."/>
            <person name="Spatafora J.W."/>
            <person name="Yadav J.S."/>
            <person name="Aerts A."/>
            <person name="Benoit I."/>
            <person name="Boyd A."/>
            <person name="Carlson A."/>
            <person name="Copeland A."/>
            <person name="Coutinho P.M."/>
            <person name="de Vries R.P."/>
            <person name="Ferreira P."/>
            <person name="Findley K."/>
            <person name="Foster B."/>
            <person name="Gaskell J."/>
            <person name="Glotzer D."/>
            <person name="Gorecki P."/>
            <person name="Heitman J."/>
            <person name="Hesse C."/>
            <person name="Hori C."/>
            <person name="Igarashi K."/>
            <person name="Jurgens J.A."/>
            <person name="Kallen N."/>
            <person name="Kersten P."/>
            <person name="Kohler A."/>
            <person name="Kuees U."/>
            <person name="Kumar T.K.A."/>
            <person name="Kuo A."/>
            <person name="LaButti K."/>
            <person name="Larrondo L.F."/>
            <person name="Lindquist E."/>
            <person name="Ling A."/>
            <person name="Lombard V."/>
            <person name="Lucas S."/>
            <person name="Lundell T."/>
            <person name="Martin R."/>
            <person name="McLaughlin D.J."/>
            <person name="Morgenstern I."/>
            <person name="Morin E."/>
            <person name="Murat C."/>
            <person name="Nagy L.G."/>
            <person name="Nolan M."/>
            <person name="Ohm R.A."/>
            <person name="Patyshakuliyeva A."/>
            <person name="Rokas A."/>
            <person name="Ruiz-Duenas F.J."/>
            <person name="Sabat G."/>
            <person name="Salamov A."/>
            <person name="Samejima M."/>
            <person name="Schmutz J."/>
            <person name="Slot J.C."/>
            <person name="St John F."/>
            <person name="Stenlid J."/>
            <person name="Sun H."/>
            <person name="Sun S."/>
            <person name="Syed K."/>
            <person name="Tsang A."/>
            <person name="Wiebenga A."/>
            <person name="Young D."/>
            <person name="Pisabarro A."/>
            <person name="Eastwood D.C."/>
            <person name="Martin F."/>
            <person name="Cullen D."/>
            <person name="Grigoriev I.V."/>
            <person name="Hibbett D.S."/>
        </authorList>
    </citation>
    <scope>NUCLEOTIDE SEQUENCE</scope>
    <source>
        <strain evidence="2">FP-58527</strain>
    </source>
</reference>
<name>S8E046_FOMSC</name>
<dbReference type="HOGENOM" id="CLU_1948857_0_0_1"/>
<evidence type="ECO:0000313" key="2">
    <source>
        <dbReference type="Proteomes" id="UP000015241"/>
    </source>
</evidence>
<dbReference type="Gene3D" id="3.90.70.10">
    <property type="entry name" value="Cysteine proteinases"/>
    <property type="match status" value="1"/>
</dbReference>
<dbReference type="Proteomes" id="UP000015241">
    <property type="component" value="Unassembled WGS sequence"/>
</dbReference>
<dbReference type="InterPro" id="IPR038765">
    <property type="entry name" value="Papain-like_cys_pep_sf"/>
</dbReference>
<evidence type="ECO:0000313" key="1">
    <source>
        <dbReference type="EMBL" id="EPS96693.1"/>
    </source>
</evidence>
<dbReference type="OrthoDB" id="3243450at2759"/>
<dbReference type="eggNOG" id="KOG0944">
    <property type="taxonomic scope" value="Eukaryota"/>
</dbReference>